<sequence>MDATVEPAMPYKGNDRLLFGIIMGVRATSLCARRQSLRWASMY</sequence>
<keyword evidence="2" id="KW-1185">Reference proteome</keyword>
<reference evidence="1 2" key="1">
    <citation type="submission" date="2024-03" db="EMBL/GenBank/DDBJ databases">
        <title>Novel species of the genus Variovorax.</title>
        <authorList>
            <person name="Liu Q."/>
            <person name="Xin Y.-H."/>
        </authorList>
    </citation>
    <scope>NUCLEOTIDE SEQUENCE [LARGE SCALE GENOMIC DNA]</scope>
    <source>
        <strain evidence="1 2">KACC 18899</strain>
    </source>
</reference>
<comment type="caution">
    <text evidence="1">The sequence shown here is derived from an EMBL/GenBank/DDBJ whole genome shotgun (WGS) entry which is preliminary data.</text>
</comment>
<proteinExistence type="predicted"/>
<dbReference type="RefSeq" id="WP_340359636.1">
    <property type="nucleotide sequence ID" value="NZ_JBBKZU010000012.1"/>
</dbReference>
<name>A0ABU8VL53_9BURK</name>
<accession>A0ABU8VL53</accession>
<evidence type="ECO:0000313" key="1">
    <source>
        <dbReference type="EMBL" id="MEJ8814409.1"/>
    </source>
</evidence>
<protein>
    <submittedName>
        <fullName evidence="1">Uncharacterized protein</fullName>
    </submittedName>
</protein>
<dbReference type="EMBL" id="JBBKZU010000012">
    <property type="protein sequence ID" value="MEJ8814409.1"/>
    <property type="molecule type" value="Genomic_DNA"/>
</dbReference>
<evidence type="ECO:0000313" key="2">
    <source>
        <dbReference type="Proteomes" id="UP001365846"/>
    </source>
</evidence>
<gene>
    <name evidence="1" type="ORF">WKW77_25250</name>
</gene>
<organism evidence="1 2">
    <name type="scientific">Variovorax ureilyticus</name>
    <dbReference type="NCBI Taxonomy" id="1836198"/>
    <lineage>
        <taxon>Bacteria</taxon>
        <taxon>Pseudomonadati</taxon>
        <taxon>Pseudomonadota</taxon>
        <taxon>Betaproteobacteria</taxon>
        <taxon>Burkholderiales</taxon>
        <taxon>Comamonadaceae</taxon>
        <taxon>Variovorax</taxon>
    </lineage>
</organism>
<dbReference type="Proteomes" id="UP001365846">
    <property type="component" value="Unassembled WGS sequence"/>
</dbReference>